<dbReference type="InterPro" id="IPR006426">
    <property type="entry name" value="Asn_synth_AEB"/>
</dbReference>
<evidence type="ECO:0000256" key="3">
    <source>
        <dbReference type="ARBA" id="ARBA00012737"/>
    </source>
</evidence>
<dbReference type="CDD" id="cd00712">
    <property type="entry name" value="AsnB"/>
    <property type="match status" value="1"/>
</dbReference>
<dbReference type="NCBIfam" id="TIGR01536">
    <property type="entry name" value="asn_synth_AEB"/>
    <property type="match status" value="1"/>
</dbReference>
<sequence length="619" mass="70849">MCGILGSINLPINGSILDLIKHRGPDDSGLEVFQFADNHVYFGHRRLSILDLSAAGHQPMISNDGRYALIFNGEIYNHEDLRQKIKSPINYKGHSDTETILYYLIEFGFDAIADLNGIFALAFYAINNGQLYLARDHFGVKPLYYALDAANNTLLFSSEIRPIKQSNKENDLNMPALGSLLRLRYNAAPYTLYEDIEKVRPGHYLKFNLSEKLSECKQVAFLKPIPLKKKFTDKDQAIEKYGEFFERAVQRQLQSDVPIGVLLSGGIDSAMVASVAQKYSNYKLKAFTVGFEGVFDEDEIEQAAQTAEFLGLEHHYKKIDFSDFLSVMKKCSKIVEEPLATTSMIPMYFLSDLASKHVKVVMTGQGADEPLGGYTKYKAEIIQQKIPNIAQNFIGGFLKNIPTKNEKLQRGLQSLGIKDELDRFISTYEIFSNQEIYELIACEDRLSRDLLAYFYKILQCEKIEHPVERMMAIDARMNLADDLLNYTDKITMNFALECRVPILDHELIQFIESLPMEYRLNLKEGKLIHKAYAKSLLPTEIITRKKKAFKSPTNYWFKNESTILKSILLDNGSVFSRIFNLNKVNQLISLQEKGHNKEKQIFLLLGIYYFLENFEIKKS</sequence>
<dbReference type="GO" id="GO:0006529">
    <property type="term" value="P:asparagine biosynthetic process"/>
    <property type="evidence" value="ECO:0007669"/>
    <property type="project" value="UniProtKB-KW"/>
</dbReference>
<dbReference type="Gene3D" id="3.60.20.10">
    <property type="entry name" value="Glutamine Phosphoribosylpyrophosphate, subunit 1, domain 1"/>
    <property type="match status" value="1"/>
</dbReference>
<feature type="active site" description="For GATase activity" evidence="8">
    <location>
        <position position="2"/>
    </location>
</feature>
<feature type="binding site" evidence="9">
    <location>
        <position position="289"/>
    </location>
    <ligand>
        <name>ATP</name>
        <dbReference type="ChEBI" id="CHEBI:30616"/>
    </ligand>
</feature>
<organism evidence="11 12">
    <name type="scientific">Cecembia lonarensis (strain CCUG 58316 / KCTC 22772 / LW9)</name>
    <dbReference type="NCBI Taxonomy" id="1225176"/>
    <lineage>
        <taxon>Bacteria</taxon>
        <taxon>Pseudomonadati</taxon>
        <taxon>Bacteroidota</taxon>
        <taxon>Cytophagia</taxon>
        <taxon>Cytophagales</taxon>
        <taxon>Cyclobacteriaceae</taxon>
        <taxon>Cecembia</taxon>
    </lineage>
</organism>
<evidence type="ECO:0000256" key="4">
    <source>
        <dbReference type="ARBA" id="ARBA00022741"/>
    </source>
</evidence>
<gene>
    <name evidence="11" type="primary">asnB_1</name>
    <name evidence="11" type="ORF">B879_00124</name>
</gene>
<feature type="binding site" evidence="9">
    <location>
        <position position="262"/>
    </location>
    <ligand>
        <name>ATP</name>
        <dbReference type="ChEBI" id="CHEBI:30616"/>
    </ligand>
</feature>
<keyword evidence="8" id="KW-0061">Asparagine biosynthesis</keyword>
<dbReference type="SUPFAM" id="SSF56235">
    <property type="entry name" value="N-terminal nucleophile aminohydrolases (Ntn hydrolases)"/>
    <property type="match status" value="1"/>
</dbReference>
<dbReference type="InterPro" id="IPR033738">
    <property type="entry name" value="AsnB_N"/>
</dbReference>
<evidence type="ECO:0000313" key="11">
    <source>
        <dbReference type="EMBL" id="EKB51330.1"/>
    </source>
</evidence>
<feature type="binding site" evidence="9">
    <location>
        <position position="96"/>
    </location>
    <ligand>
        <name>L-glutamine</name>
        <dbReference type="ChEBI" id="CHEBI:58359"/>
    </ligand>
</feature>
<evidence type="ECO:0000259" key="10">
    <source>
        <dbReference type="PROSITE" id="PS51278"/>
    </source>
</evidence>
<dbReference type="PIRSF" id="PIRSF001589">
    <property type="entry name" value="Asn_synthetase_glu-h"/>
    <property type="match status" value="1"/>
</dbReference>
<dbReference type="PANTHER" id="PTHR43284:SF1">
    <property type="entry name" value="ASPARAGINE SYNTHETASE"/>
    <property type="match status" value="1"/>
</dbReference>
<dbReference type="SUPFAM" id="SSF52402">
    <property type="entry name" value="Adenine nucleotide alpha hydrolases-like"/>
    <property type="match status" value="1"/>
</dbReference>
<dbReference type="PANTHER" id="PTHR43284">
    <property type="entry name" value="ASPARAGINE SYNTHETASE (GLUTAMINE-HYDROLYZING)"/>
    <property type="match status" value="1"/>
</dbReference>
<comment type="pathway">
    <text evidence="1">Amino-acid biosynthesis; L-asparagine biosynthesis; L-asparagine from L-aspartate (L-Gln route): step 1/1.</text>
</comment>
<evidence type="ECO:0000256" key="2">
    <source>
        <dbReference type="ARBA" id="ARBA00005752"/>
    </source>
</evidence>
<dbReference type="GO" id="GO:0004066">
    <property type="term" value="F:asparagine synthase (glutamine-hydrolyzing) activity"/>
    <property type="evidence" value="ECO:0007669"/>
    <property type="project" value="UniProtKB-EC"/>
</dbReference>
<keyword evidence="11" id="KW-0436">Ligase</keyword>
<feature type="domain" description="Glutamine amidotransferase type-2" evidence="10">
    <location>
        <begin position="2"/>
        <end position="210"/>
    </location>
</feature>
<keyword evidence="6 8" id="KW-0315">Glutamine amidotransferase</keyword>
<dbReference type="GO" id="GO:0005524">
    <property type="term" value="F:ATP binding"/>
    <property type="evidence" value="ECO:0007669"/>
    <property type="project" value="UniProtKB-KW"/>
</dbReference>
<evidence type="ECO:0000256" key="9">
    <source>
        <dbReference type="PIRSR" id="PIRSR001589-2"/>
    </source>
</evidence>
<dbReference type="InterPro" id="IPR014729">
    <property type="entry name" value="Rossmann-like_a/b/a_fold"/>
</dbReference>
<dbReference type="CDD" id="cd01991">
    <property type="entry name" value="Asn_synthase_B_C"/>
    <property type="match status" value="1"/>
</dbReference>
<proteinExistence type="inferred from homology"/>
<dbReference type="InterPro" id="IPR001962">
    <property type="entry name" value="Asn_synthase"/>
</dbReference>
<evidence type="ECO:0000256" key="8">
    <source>
        <dbReference type="PIRSR" id="PIRSR001589-1"/>
    </source>
</evidence>
<dbReference type="OrthoDB" id="9763290at2"/>
<dbReference type="InterPro" id="IPR051786">
    <property type="entry name" value="ASN_synthetase/amidase"/>
</dbReference>
<dbReference type="Pfam" id="PF00733">
    <property type="entry name" value="Asn_synthase"/>
    <property type="match status" value="1"/>
</dbReference>
<evidence type="ECO:0000256" key="5">
    <source>
        <dbReference type="ARBA" id="ARBA00022840"/>
    </source>
</evidence>
<comment type="similarity">
    <text evidence="2">Belongs to the asparagine synthetase family.</text>
</comment>
<dbReference type="AlphaFoldDB" id="K1L4J4"/>
<reference evidence="11 12" key="1">
    <citation type="journal article" date="2012" name="J. Bacteriol.">
        <title>Draft Genome Sequence of Cecembia lonarensis Strain LW9T, Isolated from Lonar Lake, a Haloalkaline Lake in India.</title>
        <authorList>
            <person name="Shivaji S."/>
            <person name="Ara S."/>
            <person name="Singh A."/>
            <person name="Pinnaka A.K."/>
        </authorList>
    </citation>
    <scope>NUCLEOTIDE SEQUENCE [LARGE SCALE GENOMIC DNA]</scope>
    <source>
        <strain evidence="11 12">LW9</strain>
    </source>
</reference>
<dbReference type="RefSeq" id="WP_009183178.1">
    <property type="nucleotide sequence ID" value="NZ_AMGM01000001.1"/>
</dbReference>
<keyword evidence="8" id="KW-0028">Amino-acid biosynthesis</keyword>
<comment type="caution">
    <text evidence="11">The sequence shown here is derived from an EMBL/GenBank/DDBJ whole genome shotgun (WGS) entry which is preliminary data.</text>
</comment>
<dbReference type="EMBL" id="AMGM01000001">
    <property type="protein sequence ID" value="EKB51330.1"/>
    <property type="molecule type" value="Genomic_DNA"/>
</dbReference>
<evidence type="ECO:0000256" key="7">
    <source>
        <dbReference type="ARBA" id="ARBA00048741"/>
    </source>
</evidence>
<evidence type="ECO:0000313" key="12">
    <source>
        <dbReference type="Proteomes" id="UP000004478"/>
    </source>
</evidence>
<accession>K1L4J4</accession>
<keyword evidence="5 9" id="KW-0067">ATP-binding</keyword>
<dbReference type="EC" id="6.3.5.4" evidence="3"/>
<evidence type="ECO:0000256" key="6">
    <source>
        <dbReference type="ARBA" id="ARBA00022962"/>
    </source>
</evidence>
<keyword evidence="4 9" id="KW-0547">Nucleotide-binding</keyword>
<keyword evidence="12" id="KW-1185">Reference proteome</keyword>
<dbReference type="Gene3D" id="3.40.50.620">
    <property type="entry name" value="HUPs"/>
    <property type="match status" value="1"/>
</dbReference>
<name>K1L4J4_CECL9</name>
<dbReference type="Proteomes" id="UP000004478">
    <property type="component" value="Unassembled WGS sequence"/>
</dbReference>
<dbReference type="PATRIC" id="fig|1225176.3.peg.128"/>
<dbReference type="InterPro" id="IPR029055">
    <property type="entry name" value="Ntn_hydrolases_N"/>
</dbReference>
<dbReference type="InterPro" id="IPR017932">
    <property type="entry name" value="GATase_2_dom"/>
</dbReference>
<comment type="catalytic activity">
    <reaction evidence="7">
        <text>L-aspartate + L-glutamine + ATP + H2O = L-asparagine + L-glutamate + AMP + diphosphate + H(+)</text>
        <dbReference type="Rhea" id="RHEA:12228"/>
        <dbReference type="ChEBI" id="CHEBI:15377"/>
        <dbReference type="ChEBI" id="CHEBI:15378"/>
        <dbReference type="ChEBI" id="CHEBI:29985"/>
        <dbReference type="ChEBI" id="CHEBI:29991"/>
        <dbReference type="ChEBI" id="CHEBI:30616"/>
        <dbReference type="ChEBI" id="CHEBI:33019"/>
        <dbReference type="ChEBI" id="CHEBI:58048"/>
        <dbReference type="ChEBI" id="CHEBI:58359"/>
        <dbReference type="ChEBI" id="CHEBI:456215"/>
        <dbReference type="EC" id="6.3.5.4"/>
    </reaction>
</comment>
<protein>
    <recommendedName>
        <fullName evidence="3">asparagine synthase (glutamine-hydrolyzing)</fullName>
        <ecNumber evidence="3">6.3.5.4</ecNumber>
    </recommendedName>
</protein>
<dbReference type="Pfam" id="PF13537">
    <property type="entry name" value="GATase_7"/>
    <property type="match status" value="1"/>
</dbReference>
<dbReference type="GO" id="GO:0005829">
    <property type="term" value="C:cytosol"/>
    <property type="evidence" value="ECO:0007669"/>
    <property type="project" value="TreeGrafter"/>
</dbReference>
<evidence type="ECO:0000256" key="1">
    <source>
        <dbReference type="ARBA" id="ARBA00005187"/>
    </source>
</evidence>
<dbReference type="PROSITE" id="PS51278">
    <property type="entry name" value="GATASE_TYPE_2"/>
    <property type="match status" value="1"/>
</dbReference>